<evidence type="ECO:0000259" key="4">
    <source>
        <dbReference type="PROSITE" id="PS50110"/>
    </source>
</evidence>
<evidence type="ECO:0000256" key="2">
    <source>
        <dbReference type="PROSITE-ProRule" id="PRU00169"/>
    </source>
</evidence>
<sequence length="377" mass="39960">MTGKRILIVDDARDVGRMYQQALRTAYPQVAVTYVPSAEEAMVEVSAYRVDLMVVDIRLPGMSGFELVKRVHARQPGIKFLMITGLEIDAALEAQSREVGAYAILGKPLSVAAFLDAVQQALEVESFTLVEASSPVGEHGDEEGKASPLPSPIPPAPTEIPSPPAALTLSEMLAQLRASLGAMAVLLLDDVGHVTAQAGNGEAAARIEGLAGDLMAGLSIVHKLSRQLGSTLPEAVQALRGAEGDLVVAPVGRFALALYLPSGPGSVRLALAFEEVRLAQKEAARILTEMGLNLNPLVSDLPARVEEEESPPSTAGDIPSSEDVEKLKALLEGATSFQAEDVEAFWKQEIPEPPPPQASDVLSFEEARKLGLLPDEE</sequence>
<dbReference type="AlphaFoldDB" id="A0A3D1JJW3"/>
<name>A0A3D1JJW3_9CHLR</name>
<keyword evidence="1 2" id="KW-0597">Phosphoprotein</keyword>
<dbReference type="Pfam" id="PF00072">
    <property type="entry name" value="Response_reg"/>
    <property type="match status" value="1"/>
</dbReference>
<dbReference type="PROSITE" id="PS50110">
    <property type="entry name" value="RESPONSE_REGULATORY"/>
    <property type="match status" value="1"/>
</dbReference>
<organism evidence="5 6">
    <name type="scientific">Anaerolinea thermolimosa</name>
    <dbReference type="NCBI Taxonomy" id="229919"/>
    <lineage>
        <taxon>Bacteria</taxon>
        <taxon>Bacillati</taxon>
        <taxon>Chloroflexota</taxon>
        <taxon>Anaerolineae</taxon>
        <taxon>Anaerolineales</taxon>
        <taxon>Anaerolineaceae</taxon>
        <taxon>Anaerolinea</taxon>
    </lineage>
</organism>
<protein>
    <submittedName>
        <fullName evidence="5">Response regulator</fullName>
    </submittedName>
</protein>
<feature type="region of interest" description="Disordered" evidence="3">
    <location>
        <begin position="342"/>
        <end position="377"/>
    </location>
</feature>
<dbReference type="InterPro" id="IPR050595">
    <property type="entry name" value="Bact_response_regulator"/>
</dbReference>
<dbReference type="EMBL" id="DPBP01000033">
    <property type="protein sequence ID" value="HCE17916.1"/>
    <property type="molecule type" value="Genomic_DNA"/>
</dbReference>
<dbReference type="OrthoDB" id="160361at2"/>
<dbReference type="Gene3D" id="3.30.450.30">
    <property type="entry name" value="Dynein light chain 2a, cytoplasmic"/>
    <property type="match status" value="1"/>
</dbReference>
<dbReference type="InterPro" id="IPR001789">
    <property type="entry name" value="Sig_transdc_resp-reg_receiver"/>
</dbReference>
<feature type="region of interest" description="Disordered" evidence="3">
    <location>
        <begin position="304"/>
        <end position="323"/>
    </location>
</feature>
<dbReference type="SMART" id="SM00448">
    <property type="entry name" value="REC"/>
    <property type="match status" value="1"/>
</dbReference>
<comment type="caution">
    <text evidence="5">The sequence shown here is derived from an EMBL/GenBank/DDBJ whole genome shotgun (WGS) entry which is preliminary data.</text>
</comment>
<accession>A0A3D1JJW3</accession>
<dbReference type="PANTHER" id="PTHR44591">
    <property type="entry name" value="STRESS RESPONSE REGULATOR PROTEIN 1"/>
    <property type="match status" value="1"/>
</dbReference>
<evidence type="ECO:0000313" key="6">
    <source>
        <dbReference type="Proteomes" id="UP000264141"/>
    </source>
</evidence>
<dbReference type="SUPFAM" id="SSF52172">
    <property type="entry name" value="CheY-like"/>
    <property type="match status" value="1"/>
</dbReference>
<dbReference type="Gene3D" id="3.40.50.2300">
    <property type="match status" value="1"/>
</dbReference>
<dbReference type="PANTHER" id="PTHR44591:SF3">
    <property type="entry name" value="RESPONSE REGULATORY DOMAIN-CONTAINING PROTEIN"/>
    <property type="match status" value="1"/>
</dbReference>
<evidence type="ECO:0000313" key="5">
    <source>
        <dbReference type="EMBL" id="HCE17916.1"/>
    </source>
</evidence>
<dbReference type="InterPro" id="IPR011006">
    <property type="entry name" value="CheY-like_superfamily"/>
</dbReference>
<reference evidence="5 6" key="1">
    <citation type="journal article" date="2018" name="Nat. Biotechnol.">
        <title>A standardized bacterial taxonomy based on genome phylogeny substantially revises the tree of life.</title>
        <authorList>
            <person name="Parks D.H."/>
            <person name="Chuvochina M."/>
            <person name="Waite D.W."/>
            <person name="Rinke C."/>
            <person name="Skarshewski A."/>
            <person name="Chaumeil P.A."/>
            <person name="Hugenholtz P."/>
        </authorList>
    </citation>
    <scope>NUCLEOTIDE SEQUENCE [LARGE SCALE GENOMIC DNA]</scope>
    <source>
        <strain evidence="5">UBA8781</strain>
    </source>
</reference>
<feature type="region of interest" description="Disordered" evidence="3">
    <location>
        <begin position="133"/>
        <end position="156"/>
    </location>
</feature>
<evidence type="ECO:0000256" key="1">
    <source>
        <dbReference type="ARBA" id="ARBA00022553"/>
    </source>
</evidence>
<dbReference type="RefSeq" id="WP_062194382.1">
    <property type="nucleotide sequence ID" value="NZ_DF967965.1"/>
</dbReference>
<dbReference type="STRING" id="229919.GCA_001050195_02534"/>
<feature type="domain" description="Response regulatory" evidence="4">
    <location>
        <begin position="5"/>
        <end position="122"/>
    </location>
</feature>
<feature type="modified residue" description="4-aspartylphosphate" evidence="2">
    <location>
        <position position="56"/>
    </location>
</feature>
<dbReference type="GO" id="GO:0000160">
    <property type="term" value="P:phosphorelay signal transduction system"/>
    <property type="evidence" value="ECO:0007669"/>
    <property type="project" value="InterPro"/>
</dbReference>
<gene>
    <name evidence="5" type="ORF">DEQ80_08665</name>
</gene>
<dbReference type="Proteomes" id="UP000264141">
    <property type="component" value="Unassembled WGS sequence"/>
</dbReference>
<evidence type="ECO:0000256" key="3">
    <source>
        <dbReference type="SAM" id="MobiDB-lite"/>
    </source>
</evidence>
<proteinExistence type="predicted"/>